<dbReference type="EMBL" id="BLAL01000178">
    <property type="protein sequence ID" value="GES88383.1"/>
    <property type="molecule type" value="Genomic_DNA"/>
</dbReference>
<gene>
    <name evidence="3" type="ORF">RCL2_001533700</name>
    <name evidence="2" type="ORF">RclHR1_07940002</name>
</gene>
<dbReference type="CDD" id="cd00299">
    <property type="entry name" value="GST_C_family"/>
    <property type="match status" value="1"/>
</dbReference>
<keyword evidence="4" id="KW-1185">Reference proteome</keyword>
<dbReference type="SUPFAM" id="SSF47616">
    <property type="entry name" value="GST C-terminal domain-like"/>
    <property type="match status" value="1"/>
</dbReference>
<evidence type="ECO:0000313" key="4">
    <source>
        <dbReference type="Proteomes" id="UP000247702"/>
    </source>
</evidence>
<dbReference type="CDD" id="cd00570">
    <property type="entry name" value="GST_N_family"/>
    <property type="match status" value="1"/>
</dbReference>
<protein>
    <submittedName>
        <fullName evidence="3">Glutathione S-transferase family protein</fullName>
    </submittedName>
</protein>
<dbReference type="Proteomes" id="UP000247702">
    <property type="component" value="Unassembled WGS sequence"/>
</dbReference>
<dbReference type="Gene3D" id="1.20.1050.10">
    <property type="match status" value="1"/>
</dbReference>
<dbReference type="InterPro" id="IPR036282">
    <property type="entry name" value="Glutathione-S-Trfase_C_sf"/>
</dbReference>
<dbReference type="AlphaFoldDB" id="A0A2Z6S5I9"/>
<dbReference type="GO" id="GO:0016740">
    <property type="term" value="F:transferase activity"/>
    <property type="evidence" value="ECO:0007669"/>
    <property type="project" value="UniProtKB-KW"/>
</dbReference>
<dbReference type="STRING" id="94130.A0A2Z6S5I9"/>
<dbReference type="Pfam" id="PF13417">
    <property type="entry name" value="GST_N_3"/>
    <property type="match status" value="1"/>
</dbReference>
<dbReference type="SUPFAM" id="SSF52833">
    <property type="entry name" value="Thioredoxin-like"/>
    <property type="match status" value="1"/>
</dbReference>
<dbReference type="InterPro" id="IPR004045">
    <property type="entry name" value="Glutathione_S-Trfase_N"/>
</dbReference>
<feature type="domain" description="GST N-terminal" evidence="1">
    <location>
        <begin position="3"/>
        <end position="82"/>
    </location>
</feature>
<sequence>MEPPIILYHYEGSPFSAKIVWALAIKKLKWTSVIVPLINRRPLLQLLVHGYRRIPVLQIGSDIFVDTKMILEELERRYPEPSIYPKRNGSDKSDRGIGFVISIWADSYFYGSTFNLLPFGSKDSSTPKIFTTKEFIEDRSSLIGLPIKVEVPLSKRLYHVDRIKTNLEWIELQLSDDREWFLDTPYPGIADIHVAMNLWFINYLGLIKDVMNSKLYPKTFSWLDRFLKYIKSNEIKPKKISGEEALEIAKKFKPFNEGKMRIEQDQKEKERKLGENVFVEPDDYGKIPVKGKIVSLGSRTIGIRPHDVDKTGIEVVIWFPRAGYKFKPDKGLIGVGKL</sequence>
<evidence type="ECO:0000313" key="3">
    <source>
        <dbReference type="EMBL" id="GES88383.1"/>
    </source>
</evidence>
<reference evidence="2 4" key="1">
    <citation type="submission" date="2017-11" db="EMBL/GenBank/DDBJ databases">
        <title>The genome of Rhizophagus clarus HR1 reveals common genetic basis of auxotrophy among arbuscular mycorrhizal fungi.</title>
        <authorList>
            <person name="Kobayashi Y."/>
        </authorList>
    </citation>
    <scope>NUCLEOTIDE SEQUENCE [LARGE SCALE GENOMIC DNA]</scope>
    <source>
        <strain evidence="2 4">HR1</strain>
    </source>
</reference>
<keyword evidence="3" id="KW-0808">Transferase</keyword>
<comment type="caution">
    <text evidence="2">The sequence shown here is derived from an EMBL/GenBank/DDBJ whole genome shotgun (WGS) entry which is preliminary data.</text>
</comment>
<dbReference type="Proteomes" id="UP000615446">
    <property type="component" value="Unassembled WGS sequence"/>
</dbReference>
<evidence type="ECO:0000259" key="1">
    <source>
        <dbReference type="PROSITE" id="PS50404"/>
    </source>
</evidence>
<dbReference type="InterPro" id="IPR036249">
    <property type="entry name" value="Thioredoxin-like_sf"/>
</dbReference>
<accession>A0A2Z6S5I9</accession>
<dbReference type="EMBL" id="BEXD01004197">
    <property type="protein sequence ID" value="GBC08163.1"/>
    <property type="molecule type" value="Genomic_DNA"/>
</dbReference>
<organism evidence="2 4">
    <name type="scientific">Rhizophagus clarus</name>
    <dbReference type="NCBI Taxonomy" id="94130"/>
    <lineage>
        <taxon>Eukaryota</taxon>
        <taxon>Fungi</taxon>
        <taxon>Fungi incertae sedis</taxon>
        <taxon>Mucoromycota</taxon>
        <taxon>Glomeromycotina</taxon>
        <taxon>Glomeromycetes</taxon>
        <taxon>Glomerales</taxon>
        <taxon>Glomeraceae</taxon>
        <taxon>Rhizophagus</taxon>
    </lineage>
</organism>
<evidence type="ECO:0000313" key="2">
    <source>
        <dbReference type="EMBL" id="GBC08163.1"/>
    </source>
</evidence>
<reference evidence="3" key="2">
    <citation type="submission" date="2019-10" db="EMBL/GenBank/DDBJ databases">
        <title>Conservation and host-specific expression of non-tandemly repeated heterogenous ribosome RNA gene in arbuscular mycorrhizal fungi.</title>
        <authorList>
            <person name="Maeda T."/>
            <person name="Kobayashi Y."/>
            <person name="Nakagawa T."/>
            <person name="Ezawa T."/>
            <person name="Yamaguchi K."/>
            <person name="Bino T."/>
            <person name="Nishimoto Y."/>
            <person name="Shigenobu S."/>
            <person name="Kawaguchi M."/>
        </authorList>
    </citation>
    <scope>NUCLEOTIDE SEQUENCE</scope>
    <source>
        <strain evidence="3">HR1</strain>
    </source>
</reference>
<dbReference type="InterPro" id="IPR058268">
    <property type="entry name" value="DUF7962"/>
</dbReference>
<name>A0A2Z6S5I9_9GLOM</name>
<dbReference type="PROSITE" id="PS50404">
    <property type="entry name" value="GST_NTER"/>
    <property type="match status" value="1"/>
</dbReference>
<dbReference type="OrthoDB" id="202840at2759"/>
<dbReference type="Pfam" id="PF25907">
    <property type="entry name" value="DUF7962"/>
    <property type="match status" value="1"/>
</dbReference>
<dbReference type="Gene3D" id="3.40.30.110">
    <property type="match status" value="2"/>
</dbReference>
<proteinExistence type="predicted"/>